<reference evidence="2 3" key="1">
    <citation type="journal article" date="2020" name="Nat. Commun.">
        <title>The structures of two archaeal type IV pili illuminate evolutionary relationships.</title>
        <authorList>
            <person name="Wang F."/>
            <person name="Baquero D.P."/>
            <person name="Su Z."/>
            <person name="Beltran L.C."/>
            <person name="Prangishvili D."/>
            <person name="Krupovic M."/>
            <person name="Egelman E.H."/>
        </authorList>
    </citation>
    <scope>NUCLEOTIDE SEQUENCE [LARGE SCALE GENOMIC DNA]</scope>
    <source>
        <strain evidence="2 3">2GA</strain>
    </source>
</reference>
<dbReference type="OMA" id="HATINEH"/>
<name>A0A7L4P7S0_9CREN</name>
<dbReference type="InterPro" id="IPR038013">
    <property type="entry name" value="ALG11"/>
</dbReference>
<keyword evidence="2" id="KW-0808">Transferase</keyword>
<evidence type="ECO:0000313" key="2">
    <source>
        <dbReference type="EMBL" id="NYR15048.1"/>
    </source>
</evidence>
<feature type="domain" description="Glycosyl transferase family 1" evidence="1">
    <location>
        <begin position="214"/>
        <end position="377"/>
    </location>
</feature>
<dbReference type="Proteomes" id="UP000554766">
    <property type="component" value="Unassembled WGS sequence"/>
</dbReference>
<sequence length="411" mass="46346">MNYSVVAHRFWGDPGGGQLVCAAVAYSLEGLGLTPVLSGVFKFDPAKYKEWFGIDLSRYPVVTLPFELNAFGLYSRLASWWPAKKAIDKYKPSLVFIDEPTYKPLAKGRMYRLIEYIHFPLEVVLSPEIKKRAYAEGRDPYFEERYSKFPLNVYWWLFSKLLPMVKRENPFHSADLVLVNSRWTADLVQLAFGERPEVLNPPIAPNVDVMERPRPFEERKPIVVMLGRFSQEKRYHWVVREVAPRLVKEIPGARLVIFGGAATPTLRAYYERVKSLASEAGLRVSDDLSKEADVYLVANAPRRLINEVMDGARAFLHATINEHWGIAVAEAMARGLPVVVHKSGGAWTDLAEEGRVGLGYEDAGGAVDAVARLLTDGRQWAVLSAKSVEKARGLRLEIFAQKFGEFVRSLS</sequence>
<dbReference type="InterPro" id="IPR001296">
    <property type="entry name" value="Glyco_trans_1"/>
</dbReference>
<dbReference type="PANTHER" id="PTHR45919:SF1">
    <property type="entry name" value="GDP-MAN:MAN(3)GLCNAC(2)-PP-DOL ALPHA-1,2-MANNOSYLTRANSFERASE"/>
    <property type="match status" value="1"/>
</dbReference>
<keyword evidence="3" id="KW-1185">Reference proteome</keyword>
<dbReference type="GeneID" id="5055192"/>
<dbReference type="Pfam" id="PF00534">
    <property type="entry name" value="Glycos_transf_1"/>
    <property type="match status" value="1"/>
</dbReference>
<dbReference type="Gene3D" id="3.40.50.2000">
    <property type="entry name" value="Glycogen Phosphorylase B"/>
    <property type="match status" value="1"/>
</dbReference>
<protein>
    <submittedName>
        <fullName evidence="2">Glycosyltransferase</fullName>
    </submittedName>
</protein>
<comment type="caution">
    <text evidence="2">The sequence shown here is derived from an EMBL/GenBank/DDBJ whole genome shotgun (WGS) entry which is preliminary data.</text>
</comment>
<dbReference type="GO" id="GO:0016020">
    <property type="term" value="C:membrane"/>
    <property type="evidence" value="ECO:0007669"/>
    <property type="project" value="TreeGrafter"/>
</dbReference>
<dbReference type="PANTHER" id="PTHR45919">
    <property type="entry name" value="GDP-MAN:MAN(3)GLCNAC(2)-PP-DOL ALPHA-1,2-MANNOSYLTRANSFERASE"/>
    <property type="match status" value="1"/>
</dbReference>
<dbReference type="GO" id="GO:0004377">
    <property type="term" value="F:GDP-Man:Man(3)GlcNAc(2)-PP-Dol alpha-1,2-mannosyltransferase activity"/>
    <property type="evidence" value="ECO:0007669"/>
    <property type="project" value="InterPro"/>
</dbReference>
<gene>
    <name evidence="2" type="ORF">HC235_03570</name>
</gene>
<evidence type="ECO:0000259" key="1">
    <source>
        <dbReference type="Pfam" id="PF00534"/>
    </source>
</evidence>
<dbReference type="SUPFAM" id="SSF53756">
    <property type="entry name" value="UDP-Glycosyltransferase/glycogen phosphorylase"/>
    <property type="match status" value="1"/>
</dbReference>
<dbReference type="GO" id="GO:0006487">
    <property type="term" value="P:protein N-linked glycosylation"/>
    <property type="evidence" value="ECO:0007669"/>
    <property type="project" value="TreeGrafter"/>
</dbReference>
<dbReference type="RefSeq" id="WP_011899890.1">
    <property type="nucleotide sequence ID" value="NZ_JAAVJF010000001.1"/>
</dbReference>
<accession>A0A7L4P7S0</accession>
<dbReference type="EMBL" id="JAAVJF010000001">
    <property type="protein sequence ID" value="NYR15048.1"/>
    <property type="molecule type" value="Genomic_DNA"/>
</dbReference>
<dbReference type="AlphaFoldDB" id="A0A7L4P7S0"/>
<evidence type="ECO:0000313" key="3">
    <source>
        <dbReference type="Proteomes" id="UP000554766"/>
    </source>
</evidence>
<proteinExistence type="predicted"/>
<organism evidence="2 3">
    <name type="scientific">Pyrobaculum arsenaticum</name>
    <dbReference type="NCBI Taxonomy" id="121277"/>
    <lineage>
        <taxon>Archaea</taxon>
        <taxon>Thermoproteota</taxon>
        <taxon>Thermoprotei</taxon>
        <taxon>Thermoproteales</taxon>
        <taxon>Thermoproteaceae</taxon>
        <taxon>Pyrobaculum</taxon>
    </lineage>
</organism>